<dbReference type="CDD" id="cd00306">
    <property type="entry name" value="Peptidases_S8_S53"/>
    <property type="match status" value="1"/>
</dbReference>
<proteinExistence type="inferred from homology"/>
<dbReference type="InterPro" id="IPR036852">
    <property type="entry name" value="Peptidase_S8/S53_dom_sf"/>
</dbReference>
<comment type="caution">
    <text evidence="1">Lacks conserved residue(s) required for the propagation of feature annotation.</text>
</comment>
<dbReference type="Gene3D" id="3.40.50.200">
    <property type="entry name" value="Peptidase S8/S53 domain"/>
    <property type="match status" value="1"/>
</dbReference>
<dbReference type="Pfam" id="PF00082">
    <property type="entry name" value="Peptidase_S8"/>
    <property type="match status" value="1"/>
</dbReference>
<dbReference type="RefSeq" id="WP_052547043.1">
    <property type="nucleotide sequence ID" value="NZ_JMCC02000011.1"/>
</dbReference>
<comment type="caution">
    <text evidence="3">The sequence shown here is derived from an EMBL/GenBank/DDBJ whole genome shotgun (WGS) entry which is preliminary data.</text>
</comment>
<evidence type="ECO:0000313" key="4">
    <source>
        <dbReference type="Proteomes" id="UP000031599"/>
    </source>
</evidence>
<dbReference type="InterPro" id="IPR000209">
    <property type="entry name" value="Peptidase_S8/S53_dom"/>
</dbReference>
<name>A0A0C2D5H2_9BACT</name>
<evidence type="ECO:0000313" key="3">
    <source>
        <dbReference type="EMBL" id="KIG18421.1"/>
    </source>
</evidence>
<dbReference type="GO" id="GO:0006508">
    <property type="term" value="P:proteolysis"/>
    <property type="evidence" value="ECO:0007669"/>
    <property type="project" value="InterPro"/>
</dbReference>
<gene>
    <name evidence="3" type="ORF">DB30_00706</name>
</gene>
<organism evidence="3 4">
    <name type="scientific">Enhygromyxa salina</name>
    <dbReference type="NCBI Taxonomy" id="215803"/>
    <lineage>
        <taxon>Bacteria</taxon>
        <taxon>Pseudomonadati</taxon>
        <taxon>Myxococcota</taxon>
        <taxon>Polyangia</taxon>
        <taxon>Nannocystales</taxon>
        <taxon>Nannocystaceae</taxon>
        <taxon>Enhygromyxa</taxon>
    </lineage>
</organism>
<dbReference type="EMBL" id="JMCC02000011">
    <property type="protein sequence ID" value="KIG18421.1"/>
    <property type="molecule type" value="Genomic_DNA"/>
</dbReference>
<dbReference type="PROSITE" id="PS51257">
    <property type="entry name" value="PROKAR_LIPOPROTEIN"/>
    <property type="match status" value="1"/>
</dbReference>
<evidence type="ECO:0000256" key="1">
    <source>
        <dbReference type="PROSITE-ProRule" id="PRU01240"/>
    </source>
</evidence>
<evidence type="ECO:0000259" key="2">
    <source>
        <dbReference type="Pfam" id="PF00082"/>
    </source>
</evidence>
<accession>A0A0C2D5H2</accession>
<dbReference type="AlphaFoldDB" id="A0A0C2D5H2"/>
<feature type="domain" description="Peptidase S8/S53" evidence="2">
    <location>
        <begin position="226"/>
        <end position="421"/>
    </location>
</feature>
<dbReference type="PROSITE" id="PS51892">
    <property type="entry name" value="SUBTILASE"/>
    <property type="match status" value="1"/>
</dbReference>
<reference evidence="3 4" key="1">
    <citation type="submission" date="2014-12" db="EMBL/GenBank/DDBJ databases">
        <title>Genome assembly of Enhygromyxa salina DSM 15201.</title>
        <authorList>
            <person name="Sharma G."/>
            <person name="Subramanian S."/>
        </authorList>
    </citation>
    <scope>NUCLEOTIDE SEQUENCE [LARGE SCALE GENOMIC DNA]</scope>
    <source>
        <strain evidence="3 4">DSM 15201</strain>
    </source>
</reference>
<comment type="similarity">
    <text evidence="1">Belongs to the peptidase S8 family.</text>
</comment>
<dbReference type="Proteomes" id="UP000031599">
    <property type="component" value="Unassembled WGS sequence"/>
</dbReference>
<dbReference type="SUPFAM" id="SSF52743">
    <property type="entry name" value="Subtilisin-like"/>
    <property type="match status" value="1"/>
</dbReference>
<dbReference type="GO" id="GO:0004252">
    <property type="term" value="F:serine-type endopeptidase activity"/>
    <property type="evidence" value="ECO:0007669"/>
    <property type="project" value="InterPro"/>
</dbReference>
<sequence>MTADTRFLRILAPLLALTAVACDDVEPESDDALLRAGGLSDAACPAHRQIARKLVKNCPVVANWQATKLFAGAGGVLGNYCTYTWQGVPGQEDVAPLVNHPSLAAVGSDCEVVFEQGAPAHDAVWSELDPDILDLFHESIGWASAADLSLSTSEASRVPVVVAVLDSVPEPAPANPSSQHGEIMVRMIQDIACPHPTKPCVVDVVRGLAMPRLAAQQIDLVNGGYFGSQGDTAKSIYAAIEDWRTTNWGQQTPKVVLNMSLGWDPEFGELAVDSPAVAAVYTALEYASCNGAIIIAAAGNQGHLCSTGALLPGAWEEHAAPSQARCNALGVASPAPTTNYRPLVYSVGGLDHALSPMPGSREDGMPRLASSATHAVGRGDSTAVTGTSAAAATAAGAAALVWSYNPQFRADQVMSVIYDSGVNTGMTADYVGPGGLTNVRKLDVCAALEHACNMLGSSCPAVPFANQLSCINAPPAVSLSDLFAQLAHAVPDHALTPNFGPAVPCPASCGYPETAYFASSQGACPTPILPALPFVEPQPTQIGCPNCTLDVTSSIVYASLDPDYAYDTLRSVAVSVFDGSEHYYFDLGPIPLTATEITTIQLDPELMPPTVVASKISLTFAEYPRDVTNELLIN</sequence>
<protein>
    <recommendedName>
        <fullName evidence="2">Peptidase S8/S53 domain-containing protein</fullName>
    </recommendedName>
</protein>